<feature type="transmembrane region" description="Helical" evidence="8">
    <location>
        <begin position="80"/>
        <end position="99"/>
    </location>
</feature>
<feature type="transmembrane region" description="Helical" evidence="8">
    <location>
        <begin position="6"/>
        <end position="28"/>
    </location>
</feature>
<comment type="subcellular location">
    <subcellularLocation>
        <location evidence="1">Cell membrane</location>
        <topology evidence="1">Multi-pass membrane protein</topology>
    </subcellularLocation>
    <subcellularLocation>
        <location evidence="7">Membrane</location>
        <topology evidence="7">Multi-pass membrane protein</topology>
    </subcellularLocation>
</comment>
<dbReference type="GO" id="GO:0005886">
    <property type="term" value="C:plasma membrane"/>
    <property type="evidence" value="ECO:0007669"/>
    <property type="project" value="UniProtKB-SubCell"/>
</dbReference>
<evidence type="ECO:0000256" key="8">
    <source>
        <dbReference type="SAM" id="Phobius"/>
    </source>
</evidence>
<feature type="transmembrane region" description="Helical" evidence="8">
    <location>
        <begin position="111"/>
        <end position="127"/>
    </location>
</feature>
<evidence type="ECO:0000259" key="9">
    <source>
        <dbReference type="Pfam" id="PF00361"/>
    </source>
</evidence>
<feature type="transmembrane region" description="Helical" evidence="8">
    <location>
        <begin position="364"/>
        <end position="386"/>
    </location>
</feature>
<reference evidence="10 11" key="1">
    <citation type="submission" date="2018-01" db="EMBL/GenBank/DDBJ databases">
        <title>Metagenomic assembled genomes from two thermal pools in the Uzon Caldera, Kamchatka, Russia.</title>
        <authorList>
            <person name="Wilkins L."/>
            <person name="Ettinger C."/>
        </authorList>
    </citation>
    <scope>NUCLEOTIDE SEQUENCE [LARGE SCALE GENOMIC DNA]</scope>
    <source>
        <strain evidence="10">ZAV-07</strain>
    </source>
</reference>
<gene>
    <name evidence="10" type="ORF">C0189_00465</name>
</gene>
<evidence type="ECO:0000313" key="10">
    <source>
        <dbReference type="EMBL" id="PMP68866.1"/>
    </source>
</evidence>
<feature type="transmembrane region" description="Helical" evidence="8">
    <location>
        <begin position="207"/>
        <end position="226"/>
    </location>
</feature>
<evidence type="ECO:0000313" key="11">
    <source>
        <dbReference type="Proteomes" id="UP000237040"/>
    </source>
</evidence>
<proteinExistence type="inferred from homology"/>
<dbReference type="PANTHER" id="PTHR42703:SF1">
    <property type="entry name" value="NA(+)_H(+) ANTIPORTER SUBUNIT D1"/>
    <property type="match status" value="1"/>
</dbReference>
<keyword evidence="4 7" id="KW-0812">Transmembrane</keyword>
<keyword evidence="6 8" id="KW-0472">Membrane</keyword>
<dbReference type="EMBL" id="PNIL01000005">
    <property type="protein sequence ID" value="PMP68866.1"/>
    <property type="molecule type" value="Genomic_DNA"/>
</dbReference>
<organism evidence="10 11">
    <name type="scientific">Caldisericum exile</name>
    <dbReference type="NCBI Taxonomy" id="693075"/>
    <lineage>
        <taxon>Bacteria</taxon>
        <taxon>Pseudomonadati</taxon>
        <taxon>Caldisericota/Cryosericota group</taxon>
        <taxon>Caldisericota</taxon>
        <taxon>Caldisericia</taxon>
        <taxon>Caldisericales</taxon>
        <taxon>Caldisericaceae</taxon>
        <taxon>Caldisericum</taxon>
    </lineage>
</organism>
<evidence type="ECO:0000256" key="3">
    <source>
        <dbReference type="ARBA" id="ARBA00022475"/>
    </source>
</evidence>
<evidence type="ECO:0000256" key="5">
    <source>
        <dbReference type="ARBA" id="ARBA00022989"/>
    </source>
</evidence>
<dbReference type="PANTHER" id="PTHR42703">
    <property type="entry name" value="NADH DEHYDROGENASE"/>
    <property type="match status" value="1"/>
</dbReference>
<keyword evidence="5 8" id="KW-1133">Transmembrane helix</keyword>
<evidence type="ECO:0000256" key="2">
    <source>
        <dbReference type="ARBA" id="ARBA00005346"/>
    </source>
</evidence>
<protein>
    <recommendedName>
        <fullName evidence="9">NADH:quinone oxidoreductase/Mrp antiporter transmembrane domain-containing protein</fullName>
    </recommendedName>
</protein>
<evidence type="ECO:0000256" key="7">
    <source>
        <dbReference type="RuleBase" id="RU000320"/>
    </source>
</evidence>
<dbReference type="RefSeq" id="WP_424596792.1">
    <property type="nucleotide sequence ID" value="NZ_JBNATC010000005.1"/>
</dbReference>
<comment type="similarity">
    <text evidence="2">Belongs to the CPA3 antiporters (TC 2.A.63) subunit D family.</text>
</comment>
<comment type="caution">
    <text evidence="10">The sequence shown here is derived from an EMBL/GenBank/DDBJ whole genome shotgun (WGS) entry which is preliminary data.</text>
</comment>
<dbReference type="InterPro" id="IPR050586">
    <property type="entry name" value="CPA3_Na-H_Antiporter_D"/>
</dbReference>
<evidence type="ECO:0000256" key="4">
    <source>
        <dbReference type="ARBA" id="ARBA00022692"/>
    </source>
</evidence>
<feature type="transmembrane region" description="Helical" evidence="8">
    <location>
        <begin position="334"/>
        <end position="352"/>
    </location>
</feature>
<feature type="domain" description="NADH:quinone oxidoreductase/Mrp antiporter transmembrane" evidence="9">
    <location>
        <begin position="129"/>
        <end position="404"/>
    </location>
</feature>
<dbReference type="Pfam" id="PF00361">
    <property type="entry name" value="Proton_antipo_M"/>
    <property type="match status" value="1"/>
</dbReference>
<feature type="transmembrane region" description="Helical" evidence="8">
    <location>
        <begin position="298"/>
        <end position="322"/>
    </location>
</feature>
<dbReference type="Proteomes" id="UP000237040">
    <property type="component" value="Unassembled WGS sequence"/>
</dbReference>
<evidence type="ECO:0000256" key="1">
    <source>
        <dbReference type="ARBA" id="ARBA00004651"/>
    </source>
</evidence>
<dbReference type="InterPro" id="IPR001750">
    <property type="entry name" value="ND/Mrp_TM"/>
</dbReference>
<feature type="transmembrane region" description="Helical" evidence="8">
    <location>
        <begin position="406"/>
        <end position="425"/>
    </location>
</feature>
<name>A0A2J6WFZ2_9BACT</name>
<sequence length="493" mass="54111">MVNLANPTLLVVIPLFFAFLSIIISPFLKKLIKFVPLIVSALNLVVIYFIGVKVLYGSIVLGTTAGLNPPYVIILAVDKLNFIIVLMVNVLGFLISFYNIFYMKEEPTDKFHILFTLLIMASSWISITGDLFNVFVAFEVLSLSSFGLVGYMRSKDSIEAGFKYVVQGILAGSLLLIGVVLIYAQTGTLNMAHIATKLDYVGSLEKLVPYVLIFFGLAVEGALFPLNSWLPDAHPAAPSGISAMLSGIVTTTAIYAIIRVTVTVFNYSAFIPYLFIIALLTLFFGEIAAFFQKDLKRMLAYSTIGQTGLFVLAFSVGTQASISASVAQMVNHSFSKAVLFLVAGIMIEAQGSRNIDDLKGFGRVNILTSILFVFAALSLIGVPPFFGFFTKLAILQTLLDFPGFLGYLSFALVLFAAIIEGVYFYRVFKILFEKSDKNFQAENPWLVISPFILVLILVILSSRPMSVLNFTNDIANQLIQRTIYLTSVLGGLK</sequence>
<feature type="transmembrane region" description="Helical" evidence="8">
    <location>
        <begin position="35"/>
        <end position="60"/>
    </location>
</feature>
<dbReference type="PRINTS" id="PR01434">
    <property type="entry name" value="NADHDHGNASE5"/>
</dbReference>
<dbReference type="AlphaFoldDB" id="A0A2J6WFZ2"/>
<feature type="transmembrane region" description="Helical" evidence="8">
    <location>
        <begin position="133"/>
        <end position="152"/>
    </location>
</feature>
<feature type="transmembrane region" description="Helical" evidence="8">
    <location>
        <begin position="270"/>
        <end position="291"/>
    </location>
</feature>
<keyword evidence="3" id="KW-1003">Cell membrane</keyword>
<accession>A0A2J6WFZ2</accession>
<feature type="transmembrane region" description="Helical" evidence="8">
    <location>
        <begin position="238"/>
        <end position="258"/>
    </location>
</feature>
<evidence type="ECO:0000256" key="6">
    <source>
        <dbReference type="ARBA" id="ARBA00023136"/>
    </source>
</evidence>
<feature type="transmembrane region" description="Helical" evidence="8">
    <location>
        <begin position="445"/>
        <end position="462"/>
    </location>
</feature>
<feature type="transmembrane region" description="Helical" evidence="8">
    <location>
        <begin position="164"/>
        <end position="184"/>
    </location>
</feature>